<sequence length="574" mass="58352">MKNKYLILIFLLFIVKTNAQIVINPKGTKILVDTSKWVLNGNKIYNKNSGNVGIGTTNPLTQFHTTLDVRFEGIGINTTNTKVLTSDALGNVTTRTFSSLLTGNAITSINGLTNSVQTFAIGTAGSNFNISSSGSIHTFNLPDASSINRGALTFADWNTFNGKENSLTFSTGLTRTANTITVNTSQNINRLSNLTTNGLIKTSGSIGDLSIATAGTDFSAGTAGLATGILKSTTGTGALSIALAADFPILNQNTTGSAATLTTPRNIHGGSFNGSADVTNIINSNFGGTGNGFTKFTGPNTTEKTFTLPNANALILTDNAAVTAPQGGTGITSYVIGDILYANSSTSLSRLADIATGNVLLSGGVSTAPSYGKVGLTTHISGVLPIINGGTNSSTALNNNRIMVSTGGSIVEAAALTNGQLLIGSTGAAPVAATLTAGTGIAITNAAGSITIASSISVINQATSLVDAITTSATEVLIPGMTITPGAGDYLIFFTGAVENNGFGDPVTISIYSNGSQIAASVIKCESFGGMSNPIGSNAYLTNLGAGQAIEVKWKVSGGTGTCHQRTLIVQKVK</sequence>
<protein>
    <submittedName>
        <fullName evidence="1">Uncharacterized protein</fullName>
    </submittedName>
</protein>
<name>A0A9D7S8E4_9BACT</name>
<dbReference type="EMBL" id="JADKFW010000005">
    <property type="protein sequence ID" value="MBK9717855.1"/>
    <property type="molecule type" value="Genomic_DNA"/>
</dbReference>
<gene>
    <name evidence="1" type="ORF">IPO85_10135</name>
</gene>
<comment type="caution">
    <text evidence="1">The sequence shown here is derived from an EMBL/GenBank/DDBJ whole genome shotgun (WGS) entry which is preliminary data.</text>
</comment>
<evidence type="ECO:0000313" key="1">
    <source>
        <dbReference type="EMBL" id="MBK9717855.1"/>
    </source>
</evidence>
<proteinExistence type="predicted"/>
<dbReference type="Proteomes" id="UP000808349">
    <property type="component" value="Unassembled WGS sequence"/>
</dbReference>
<accession>A0A9D7S8E4</accession>
<reference evidence="1 2" key="1">
    <citation type="submission" date="2020-10" db="EMBL/GenBank/DDBJ databases">
        <title>Connecting structure to function with the recovery of over 1000 high-quality activated sludge metagenome-assembled genomes encoding full-length rRNA genes using long-read sequencing.</title>
        <authorList>
            <person name="Singleton C.M."/>
            <person name="Petriglieri F."/>
            <person name="Kristensen J.M."/>
            <person name="Kirkegaard R.H."/>
            <person name="Michaelsen T.Y."/>
            <person name="Andersen M.H."/>
            <person name="Karst S.M."/>
            <person name="Dueholm M.S."/>
            <person name="Nielsen P.H."/>
            <person name="Albertsen M."/>
        </authorList>
    </citation>
    <scope>NUCLEOTIDE SEQUENCE [LARGE SCALE GENOMIC DNA]</scope>
    <source>
        <strain evidence="1">Ribe_18-Q3-R11-54_BAT3C.373</strain>
    </source>
</reference>
<dbReference type="AlphaFoldDB" id="A0A9D7S8E4"/>
<evidence type="ECO:0000313" key="2">
    <source>
        <dbReference type="Proteomes" id="UP000808349"/>
    </source>
</evidence>
<organism evidence="1 2">
    <name type="scientific">Candidatus Defluviibacterium haderslevense</name>
    <dbReference type="NCBI Taxonomy" id="2981993"/>
    <lineage>
        <taxon>Bacteria</taxon>
        <taxon>Pseudomonadati</taxon>
        <taxon>Bacteroidota</taxon>
        <taxon>Saprospiria</taxon>
        <taxon>Saprospirales</taxon>
        <taxon>Saprospiraceae</taxon>
        <taxon>Candidatus Defluviibacterium</taxon>
    </lineage>
</organism>